<evidence type="ECO:0000256" key="2">
    <source>
        <dbReference type="ARBA" id="ARBA00022741"/>
    </source>
</evidence>
<dbReference type="Proteomes" id="UP000291259">
    <property type="component" value="Chromosome"/>
</dbReference>
<accession>A0A4P6FES2</accession>
<reference evidence="6 7" key="1">
    <citation type="submission" date="2019-01" db="EMBL/GenBank/DDBJ databases">
        <title>Genome sequencing of strain FW100M-8.</title>
        <authorList>
            <person name="Heo J."/>
            <person name="Kim S.-J."/>
            <person name="Kim J.-S."/>
            <person name="Hong S.-B."/>
            <person name="Kwon S.-W."/>
        </authorList>
    </citation>
    <scope>NUCLEOTIDE SEQUENCE [LARGE SCALE GENOMIC DNA]</scope>
    <source>
        <strain evidence="6 7">FW100M-8</strain>
    </source>
</reference>
<dbReference type="AlphaFoldDB" id="A0A4P6FES2"/>
<evidence type="ECO:0000256" key="4">
    <source>
        <dbReference type="ARBA" id="ARBA00022967"/>
    </source>
</evidence>
<evidence type="ECO:0000256" key="3">
    <source>
        <dbReference type="ARBA" id="ARBA00022840"/>
    </source>
</evidence>
<dbReference type="KEGG" id="agf:ET445_05460"/>
<protein>
    <submittedName>
        <fullName evidence="6">Heme ABC transporter ATP-binding protein</fullName>
    </submittedName>
</protein>
<evidence type="ECO:0000313" key="7">
    <source>
        <dbReference type="Proteomes" id="UP000291259"/>
    </source>
</evidence>
<dbReference type="PANTHER" id="PTHR42794">
    <property type="entry name" value="HEMIN IMPORT ATP-BINDING PROTEIN HMUV"/>
    <property type="match status" value="1"/>
</dbReference>
<gene>
    <name evidence="6" type="ORF">ET445_05460</name>
</gene>
<dbReference type="GO" id="GO:0016887">
    <property type="term" value="F:ATP hydrolysis activity"/>
    <property type="evidence" value="ECO:0007669"/>
    <property type="project" value="InterPro"/>
</dbReference>
<dbReference type="Pfam" id="PF00005">
    <property type="entry name" value="ABC_tran"/>
    <property type="match status" value="1"/>
</dbReference>
<organism evidence="6 7">
    <name type="scientific">Agromyces protaetiae</name>
    <dbReference type="NCBI Taxonomy" id="2509455"/>
    <lineage>
        <taxon>Bacteria</taxon>
        <taxon>Bacillati</taxon>
        <taxon>Actinomycetota</taxon>
        <taxon>Actinomycetes</taxon>
        <taxon>Micrococcales</taxon>
        <taxon>Microbacteriaceae</taxon>
        <taxon>Agromyces</taxon>
    </lineage>
</organism>
<dbReference type="PROSITE" id="PS50893">
    <property type="entry name" value="ABC_TRANSPORTER_2"/>
    <property type="match status" value="1"/>
</dbReference>
<dbReference type="RefSeq" id="WP_129189572.1">
    <property type="nucleotide sequence ID" value="NZ_CP035491.1"/>
</dbReference>
<evidence type="ECO:0000256" key="1">
    <source>
        <dbReference type="ARBA" id="ARBA00022448"/>
    </source>
</evidence>
<proteinExistence type="predicted"/>
<evidence type="ECO:0000313" key="6">
    <source>
        <dbReference type="EMBL" id="QAY72869.1"/>
    </source>
</evidence>
<sequence length="283" mass="29237">MSAGEGTAPVVGGTVVAAPVLAARGVSFSREGRSVLAGVDLDLHAGEIVALVGPNGAGKSTLLALLAGDEAPDEGHVELGGRPLRGRHAGELARERSVLLQQNALAFGYPVVEVVRMGRAPWRRTPEASEDDALVASAMRDGDVEAFASRSATALSGGETARVAFARSRAQACRVALLDEPTASLDIRHQERVLSVMRAHADGGGAAVVVLHDLNLAAAYADRIALLDGGRIIAADAPDVVLTSELVSRVYGHPVEVERLASGALVVVPVRTHSRLLEGTPNA</sequence>
<dbReference type="InterPro" id="IPR027417">
    <property type="entry name" value="P-loop_NTPase"/>
</dbReference>
<dbReference type="NCBIfam" id="NF010068">
    <property type="entry name" value="PRK13548.1"/>
    <property type="match status" value="1"/>
</dbReference>
<dbReference type="PANTHER" id="PTHR42794:SF1">
    <property type="entry name" value="HEMIN IMPORT ATP-BINDING PROTEIN HMUV"/>
    <property type="match status" value="1"/>
</dbReference>
<keyword evidence="4" id="KW-1278">Translocase</keyword>
<dbReference type="EMBL" id="CP035491">
    <property type="protein sequence ID" value="QAY72869.1"/>
    <property type="molecule type" value="Genomic_DNA"/>
</dbReference>
<feature type="domain" description="ABC transporter" evidence="5">
    <location>
        <begin position="21"/>
        <end position="254"/>
    </location>
</feature>
<name>A0A4P6FES2_9MICO</name>
<keyword evidence="1" id="KW-0813">Transport</keyword>
<dbReference type="CDD" id="cd03214">
    <property type="entry name" value="ABC_Iron-Siderophores_B12_Hemin"/>
    <property type="match status" value="1"/>
</dbReference>
<dbReference type="OrthoDB" id="5296765at2"/>
<dbReference type="SMART" id="SM00382">
    <property type="entry name" value="AAA"/>
    <property type="match status" value="1"/>
</dbReference>
<keyword evidence="7" id="KW-1185">Reference proteome</keyword>
<evidence type="ECO:0000259" key="5">
    <source>
        <dbReference type="PROSITE" id="PS50893"/>
    </source>
</evidence>
<dbReference type="Gene3D" id="3.40.50.300">
    <property type="entry name" value="P-loop containing nucleotide triphosphate hydrolases"/>
    <property type="match status" value="1"/>
</dbReference>
<keyword evidence="3 6" id="KW-0067">ATP-binding</keyword>
<dbReference type="SUPFAM" id="SSF52540">
    <property type="entry name" value="P-loop containing nucleoside triphosphate hydrolases"/>
    <property type="match status" value="1"/>
</dbReference>
<dbReference type="InterPro" id="IPR003439">
    <property type="entry name" value="ABC_transporter-like_ATP-bd"/>
</dbReference>
<dbReference type="InterPro" id="IPR003593">
    <property type="entry name" value="AAA+_ATPase"/>
</dbReference>
<keyword evidence="2" id="KW-0547">Nucleotide-binding</keyword>
<dbReference type="GO" id="GO:0005524">
    <property type="term" value="F:ATP binding"/>
    <property type="evidence" value="ECO:0007669"/>
    <property type="project" value="UniProtKB-KW"/>
</dbReference>